<comment type="function">
    <text evidence="7 9">Catalyzes the methyl esterification of L-isoaspartyl residues in peptides and proteins that result from spontaneous decomposition of normal L-aspartyl and L-asparaginyl residues. It plays a role in the repair and/or degradation of damaged proteins.</text>
</comment>
<dbReference type="AlphaFoldDB" id="A0A1M4MM60"/>
<evidence type="ECO:0000256" key="1">
    <source>
        <dbReference type="ARBA" id="ARBA00004496"/>
    </source>
</evidence>
<evidence type="ECO:0000256" key="7">
    <source>
        <dbReference type="ARBA" id="ARBA00025330"/>
    </source>
</evidence>
<dbReference type="OrthoDB" id="33618at2157"/>
<evidence type="ECO:0000256" key="8">
    <source>
        <dbReference type="ARBA" id="ARBA00029295"/>
    </source>
</evidence>
<dbReference type="SUPFAM" id="SSF53335">
    <property type="entry name" value="S-adenosyl-L-methionine-dependent methyltransferases"/>
    <property type="match status" value="1"/>
</dbReference>
<accession>A0A1M4MM60</accession>
<comment type="similarity">
    <text evidence="2 9">Belongs to the methyltransferase superfamily. L-isoaspartyl/D-aspartyl protein methyltransferase family.</text>
</comment>
<dbReference type="EMBL" id="FMID01000044">
    <property type="protein sequence ID" value="SCL75920.1"/>
    <property type="molecule type" value="Genomic_DNA"/>
</dbReference>
<dbReference type="NCBIfam" id="NF001453">
    <property type="entry name" value="PRK00312.1"/>
    <property type="match status" value="1"/>
</dbReference>
<dbReference type="HAMAP" id="MF_00090">
    <property type="entry name" value="PIMT"/>
    <property type="match status" value="1"/>
</dbReference>
<comment type="catalytic activity">
    <reaction evidence="8 9">
        <text>[protein]-L-isoaspartate + S-adenosyl-L-methionine = [protein]-L-isoaspartate alpha-methyl ester + S-adenosyl-L-homocysteine</text>
        <dbReference type="Rhea" id="RHEA:12705"/>
        <dbReference type="Rhea" id="RHEA-COMP:12143"/>
        <dbReference type="Rhea" id="RHEA-COMP:12144"/>
        <dbReference type="ChEBI" id="CHEBI:57856"/>
        <dbReference type="ChEBI" id="CHEBI:59789"/>
        <dbReference type="ChEBI" id="CHEBI:90596"/>
        <dbReference type="ChEBI" id="CHEBI:90598"/>
        <dbReference type="EC" id="2.1.1.77"/>
    </reaction>
</comment>
<proteinExistence type="inferred from homology"/>
<dbReference type="PANTHER" id="PTHR11579">
    <property type="entry name" value="PROTEIN-L-ISOASPARTATE O-METHYLTRANSFERASE"/>
    <property type="match status" value="1"/>
</dbReference>
<dbReference type="InterPro" id="IPR029063">
    <property type="entry name" value="SAM-dependent_MTases_sf"/>
</dbReference>
<protein>
    <recommendedName>
        <fullName evidence="9">Protein-L-isoaspartate O-methyltransferase</fullName>
        <ecNumber evidence="9">2.1.1.77</ecNumber>
    </recommendedName>
    <alternativeName>
        <fullName evidence="9">L-isoaspartyl protein carboxyl methyltransferase</fullName>
    </alternativeName>
    <alternativeName>
        <fullName evidence="9">Protein L-isoaspartyl methyltransferase</fullName>
    </alternativeName>
    <alternativeName>
        <fullName evidence="9">Protein-beta-aspartate methyltransferase</fullName>
        <shortName evidence="9">PIMT</shortName>
    </alternativeName>
</protein>
<evidence type="ECO:0000313" key="11">
    <source>
        <dbReference type="Proteomes" id="UP000184671"/>
    </source>
</evidence>
<dbReference type="NCBIfam" id="TIGR00080">
    <property type="entry name" value="pimt"/>
    <property type="match status" value="1"/>
</dbReference>
<dbReference type="PROSITE" id="PS01279">
    <property type="entry name" value="PCMT"/>
    <property type="match status" value="1"/>
</dbReference>
<organism evidence="10 11">
    <name type="scientific">Methanoculleus chikugoensis</name>
    <dbReference type="NCBI Taxonomy" id="118126"/>
    <lineage>
        <taxon>Archaea</taxon>
        <taxon>Methanobacteriati</taxon>
        <taxon>Methanobacteriota</taxon>
        <taxon>Stenosarchaea group</taxon>
        <taxon>Methanomicrobia</taxon>
        <taxon>Methanomicrobiales</taxon>
        <taxon>Methanomicrobiaceae</taxon>
        <taxon>Methanoculleus</taxon>
    </lineage>
</organism>
<gene>
    <name evidence="9 10" type="primary">pcm</name>
    <name evidence="10" type="ORF">L21_1837</name>
</gene>
<keyword evidence="4 9" id="KW-0489">Methyltransferase</keyword>
<evidence type="ECO:0000256" key="2">
    <source>
        <dbReference type="ARBA" id="ARBA00005369"/>
    </source>
</evidence>
<sequence>MTTADPCQREREEMVEFQIRARGVRDERVLAAMEKIPRHLFVPENWERAAYEDRPLPIGEGQTISQPYIVAVMTEQLEIRSHDRVLEIGTGSGYQAAILAELGGKVVSVERLPELADRARENLARAGVRGVEIVVGDGTQGYPPEAPYDAIIVTAASPDIPGPLVEQLAEGGRLIAPVGPRECQDLVKLVKRGARVETIPLGGVCFVPLIGQFGWQGEVSP</sequence>
<dbReference type="GO" id="GO:0004719">
    <property type="term" value="F:protein-L-isoaspartate (D-aspartate) O-methyltransferase activity"/>
    <property type="evidence" value="ECO:0007669"/>
    <property type="project" value="UniProtKB-UniRule"/>
</dbReference>
<name>A0A1M4MM60_9EURY</name>
<dbReference type="EC" id="2.1.1.77" evidence="9"/>
<dbReference type="GO" id="GO:0032259">
    <property type="term" value="P:methylation"/>
    <property type="evidence" value="ECO:0007669"/>
    <property type="project" value="UniProtKB-KW"/>
</dbReference>
<dbReference type="STRING" id="118126.L21_1837"/>
<keyword evidence="3 9" id="KW-0963">Cytoplasm</keyword>
<dbReference type="PANTHER" id="PTHR11579:SF0">
    <property type="entry name" value="PROTEIN-L-ISOASPARTATE(D-ASPARTATE) O-METHYLTRANSFERASE"/>
    <property type="match status" value="1"/>
</dbReference>
<evidence type="ECO:0000256" key="6">
    <source>
        <dbReference type="ARBA" id="ARBA00022691"/>
    </source>
</evidence>
<feature type="active site" evidence="9">
    <location>
        <position position="65"/>
    </location>
</feature>
<keyword evidence="6 9" id="KW-0949">S-adenosyl-L-methionine</keyword>
<evidence type="ECO:0000256" key="4">
    <source>
        <dbReference type="ARBA" id="ARBA00022603"/>
    </source>
</evidence>
<keyword evidence="5 9" id="KW-0808">Transferase</keyword>
<dbReference type="FunFam" id="3.40.50.150:FF:000010">
    <property type="entry name" value="Protein-L-isoaspartate O-methyltransferase"/>
    <property type="match status" value="1"/>
</dbReference>
<reference evidence="10 11" key="1">
    <citation type="submission" date="2016-08" db="EMBL/GenBank/DDBJ databases">
        <authorList>
            <person name="Seilhamer J.J."/>
        </authorList>
    </citation>
    <scope>NUCLEOTIDE SEQUENCE [LARGE SCALE GENOMIC DNA]</scope>
    <source>
        <strain evidence="10">L21-II-0</strain>
    </source>
</reference>
<comment type="subcellular location">
    <subcellularLocation>
        <location evidence="1 9">Cytoplasm</location>
    </subcellularLocation>
</comment>
<dbReference type="Proteomes" id="UP000184671">
    <property type="component" value="Unassembled WGS sequence"/>
</dbReference>
<dbReference type="RefSeq" id="WP_074370157.1">
    <property type="nucleotide sequence ID" value="NZ_FMID01000044.1"/>
</dbReference>
<dbReference type="Pfam" id="PF01135">
    <property type="entry name" value="PCMT"/>
    <property type="match status" value="1"/>
</dbReference>
<evidence type="ECO:0000256" key="5">
    <source>
        <dbReference type="ARBA" id="ARBA00022679"/>
    </source>
</evidence>
<dbReference type="GO" id="GO:0030091">
    <property type="term" value="P:protein repair"/>
    <property type="evidence" value="ECO:0007669"/>
    <property type="project" value="UniProtKB-UniRule"/>
</dbReference>
<evidence type="ECO:0000313" key="10">
    <source>
        <dbReference type="EMBL" id="SCL75920.1"/>
    </source>
</evidence>
<dbReference type="Gene3D" id="3.40.50.150">
    <property type="entry name" value="Vaccinia Virus protein VP39"/>
    <property type="match status" value="1"/>
</dbReference>
<evidence type="ECO:0000256" key="3">
    <source>
        <dbReference type="ARBA" id="ARBA00022490"/>
    </source>
</evidence>
<evidence type="ECO:0000256" key="9">
    <source>
        <dbReference type="HAMAP-Rule" id="MF_00090"/>
    </source>
</evidence>
<dbReference type="InterPro" id="IPR000682">
    <property type="entry name" value="PCMT"/>
</dbReference>
<dbReference type="CDD" id="cd02440">
    <property type="entry name" value="AdoMet_MTases"/>
    <property type="match status" value="1"/>
</dbReference>
<dbReference type="GO" id="GO:0005737">
    <property type="term" value="C:cytoplasm"/>
    <property type="evidence" value="ECO:0007669"/>
    <property type="project" value="UniProtKB-SubCell"/>
</dbReference>